<evidence type="ECO:0000256" key="8">
    <source>
        <dbReference type="ARBA" id="ARBA00023136"/>
    </source>
</evidence>
<feature type="transmembrane region" description="Helical" evidence="9">
    <location>
        <begin position="107"/>
        <end position="127"/>
    </location>
</feature>
<name>A0A8X8C6L1_POPTO</name>
<evidence type="ECO:0000256" key="4">
    <source>
        <dbReference type="ARBA" id="ARBA00022692"/>
    </source>
</evidence>
<evidence type="ECO:0000256" key="9">
    <source>
        <dbReference type="SAM" id="Phobius"/>
    </source>
</evidence>
<evidence type="ECO:0000313" key="10">
    <source>
        <dbReference type="EMBL" id="KAG6744469.1"/>
    </source>
</evidence>
<feature type="transmembrane region" description="Helical" evidence="9">
    <location>
        <begin position="76"/>
        <end position="100"/>
    </location>
</feature>
<protein>
    <submittedName>
        <fullName evidence="10">Uncharacterized protein</fullName>
    </submittedName>
</protein>
<organism evidence="10 11">
    <name type="scientific">Populus tomentosa</name>
    <name type="common">Chinese white poplar</name>
    <dbReference type="NCBI Taxonomy" id="118781"/>
    <lineage>
        <taxon>Eukaryota</taxon>
        <taxon>Viridiplantae</taxon>
        <taxon>Streptophyta</taxon>
        <taxon>Embryophyta</taxon>
        <taxon>Tracheophyta</taxon>
        <taxon>Spermatophyta</taxon>
        <taxon>Magnoliopsida</taxon>
        <taxon>eudicotyledons</taxon>
        <taxon>Gunneridae</taxon>
        <taxon>Pentapetalae</taxon>
        <taxon>rosids</taxon>
        <taxon>fabids</taxon>
        <taxon>Malpighiales</taxon>
        <taxon>Salicaceae</taxon>
        <taxon>Saliceae</taxon>
        <taxon>Populus</taxon>
    </lineage>
</organism>
<evidence type="ECO:0000256" key="2">
    <source>
        <dbReference type="ARBA" id="ARBA00005484"/>
    </source>
</evidence>
<dbReference type="OrthoDB" id="9986677at2759"/>
<feature type="transmembrane region" description="Helical" evidence="9">
    <location>
        <begin position="133"/>
        <end position="155"/>
    </location>
</feature>
<keyword evidence="6" id="KW-0653">Protein transport</keyword>
<keyword evidence="3" id="KW-0813">Transport</keyword>
<evidence type="ECO:0000256" key="6">
    <source>
        <dbReference type="ARBA" id="ARBA00022927"/>
    </source>
</evidence>
<dbReference type="InterPro" id="IPR004648">
    <property type="entry name" value="Oligpept_transpt"/>
</dbReference>
<proteinExistence type="inferred from homology"/>
<reference evidence="10" key="1">
    <citation type="journal article" date="2020" name="bioRxiv">
        <title>Hybrid origin of Populus tomentosa Carr. identified through genome sequencing and phylogenomic analysis.</title>
        <authorList>
            <person name="An X."/>
            <person name="Gao K."/>
            <person name="Chen Z."/>
            <person name="Li J."/>
            <person name="Yang X."/>
            <person name="Yang X."/>
            <person name="Zhou J."/>
            <person name="Guo T."/>
            <person name="Zhao T."/>
            <person name="Huang S."/>
            <person name="Miao D."/>
            <person name="Khan W.U."/>
            <person name="Rao P."/>
            <person name="Ye M."/>
            <person name="Lei B."/>
            <person name="Liao W."/>
            <person name="Wang J."/>
            <person name="Ji L."/>
            <person name="Li Y."/>
            <person name="Guo B."/>
            <person name="Mustafa N.S."/>
            <person name="Li S."/>
            <person name="Yun Q."/>
            <person name="Keller S.R."/>
            <person name="Mao J."/>
            <person name="Zhang R."/>
            <person name="Strauss S.H."/>
        </authorList>
    </citation>
    <scope>NUCLEOTIDE SEQUENCE</scope>
    <source>
        <strain evidence="10">GM15</strain>
        <tissue evidence="10">Leaf</tissue>
    </source>
</reference>
<dbReference type="AlphaFoldDB" id="A0A8X8C6L1"/>
<dbReference type="GO" id="GO:0016020">
    <property type="term" value="C:membrane"/>
    <property type="evidence" value="ECO:0007669"/>
    <property type="project" value="UniProtKB-SubCell"/>
</dbReference>
<keyword evidence="11" id="KW-1185">Reference proteome</keyword>
<keyword evidence="5" id="KW-0571">Peptide transport</keyword>
<evidence type="ECO:0000313" key="11">
    <source>
        <dbReference type="Proteomes" id="UP000886885"/>
    </source>
</evidence>
<feature type="transmembrane region" description="Helical" evidence="9">
    <location>
        <begin position="39"/>
        <end position="56"/>
    </location>
</feature>
<comment type="similarity">
    <text evidence="2">Belongs to the oligopeptide OPT transporter (TC 2.A.67.1) family.</text>
</comment>
<evidence type="ECO:0000256" key="7">
    <source>
        <dbReference type="ARBA" id="ARBA00022989"/>
    </source>
</evidence>
<dbReference type="PANTHER" id="PTHR22601">
    <property type="entry name" value="ISP4 LIKE PROTEIN"/>
    <property type="match status" value="1"/>
</dbReference>
<accession>A0A8X8C6L1</accession>
<dbReference type="Pfam" id="PF03169">
    <property type="entry name" value="OPT"/>
    <property type="match status" value="1"/>
</dbReference>
<sequence length="402" mass="44656">MVLVSSFAYYIVPGYLFQSITALSLFVGYGKIQSPPSKLVLVFMALVLARSPLTVLNETTFEFNRAGYDGYSKVNLSIFFVYTYGLNFAILAATLTHVALFHGRSYLSAYLSSCLLGDLPCLLVKALVDSYNFPYWGVMLAIGLAFVFTLPVGVITATTNQQPGLNVITELIIGYMYPGDSSKILLSRPMVHSMYQAIMFPLRLPAGTLHENSPKVHVCCPVSGDCNCIFSLLRYGLVAPYLGGKHLQSIKIARKEVHGHVRRRCFLHALHHLGRGWTNAMFGRLGSYSKMNYSSSLASSRLVPVWILSRKFPEKKWIKLINVAYIIGGTVGMPSARACELYVLIDWNYFDELAADLCEELELTILEKPLMKDGGAVVHHDDGVDEVEGEIILWRPAGALKY</sequence>
<comment type="caution">
    <text evidence="10">The sequence shown here is derived from an EMBL/GenBank/DDBJ whole genome shotgun (WGS) entry which is preliminary data.</text>
</comment>
<keyword evidence="4 9" id="KW-0812">Transmembrane</keyword>
<evidence type="ECO:0000256" key="3">
    <source>
        <dbReference type="ARBA" id="ARBA00022448"/>
    </source>
</evidence>
<dbReference type="GO" id="GO:0035673">
    <property type="term" value="F:oligopeptide transmembrane transporter activity"/>
    <property type="evidence" value="ECO:0007669"/>
    <property type="project" value="InterPro"/>
</dbReference>
<evidence type="ECO:0000256" key="5">
    <source>
        <dbReference type="ARBA" id="ARBA00022856"/>
    </source>
</evidence>
<dbReference type="GO" id="GO:0015031">
    <property type="term" value="P:protein transport"/>
    <property type="evidence" value="ECO:0007669"/>
    <property type="project" value="UniProtKB-KW"/>
</dbReference>
<keyword evidence="7 9" id="KW-1133">Transmembrane helix</keyword>
<gene>
    <name evidence="10" type="ORF">POTOM_051099</name>
</gene>
<dbReference type="Proteomes" id="UP000886885">
    <property type="component" value="Chromosome 16A"/>
</dbReference>
<dbReference type="InterPro" id="IPR004813">
    <property type="entry name" value="OPT"/>
</dbReference>
<dbReference type="EMBL" id="JAAWWB010000031">
    <property type="protein sequence ID" value="KAG6744469.1"/>
    <property type="molecule type" value="Genomic_DNA"/>
</dbReference>
<comment type="subcellular location">
    <subcellularLocation>
        <location evidence="1">Membrane</location>
        <topology evidence="1">Multi-pass membrane protein</topology>
    </subcellularLocation>
</comment>
<keyword evidence="8 9" id="KW-0472">Membrane</keyword>
<evidence type="ECO:0000256" key="1">
    <source>
        <dbReference type="ARBA" id="ARBA00004141"/>
    </source>
</evidence>
<feature type="transmembrane region" description="Helical" evidence="9">
    <location>
        <begin position="6"/>
        <end position="27"/>
    </location>
</feature>